<proteinExistence type="predicted"/>
<protein>
    <submittedName>
        <fullName evidence="1">Uncharacterized protein</fullName>
    </submittedName>
</protein>
<comment type="caution">
    <text evidence="1">The sequence shown here is derived from an EMBL/GenBank/DDBJ whole genome shotgun (WGS) entry which is preliminary data.</text>
</comment>
<sequence>MDRIVKMHGAPLQFPQYDGDFYDLTEMTRFRGFCRDVTVLNGRGTMVSRPVMEEMWALTCRIKAEEAYPVEVRTNPTAMREMEVALFSSFSQMEESAGFNINMYWAQRRTVALNLGIALDITSTFDMNRAFAPEGRILQKEFSAEDEVEQKGLLTASRVQHKEVEELAEDCVKSNLDDARGCREMEDGNKVEAGLEIAPVKRPARFIDEDYDAED</sequence>
<organism evidence="1 2">
    <name type="scientific">Amylocarpus encephaloides</name>
    <dbReference type="NCBI Taxonomy" id="45428"/>
    <lineage>
        <taxon>Eukaryota</taxon>
        <taxon>Fungi</taxon>
        <taxon>Dikarya</taxon>
        <taxon>Ascomycota</taxon>
        <taxon>Pezizomycotina</taxon>
        <taxon>Leotiomycetes</taxon>
        <taxon>Helotiales</taxon>
        <taxon>Helotiales incertae sedis</taxon>
        <taxon>Amylocarpus</taxon>
    </lineage>
</organism>
<name>A0A9P8C6Q4_9HELO</name>
<dbReference type="Proteomes" id="UP000824998">
    <property type="component" value="Unassembled WGS sequence"/>
</dbReference>
<reference evidence="1" key="1">
    <citation type="journal article" date="2021" name="IMA Fungus">
        <title>Genomic characterization of three marine fungi, including Emericellopsis atlantica sp. nov. with signatures of a generalist lifestyle and marine biomass degradation.</title>
        <authorList>
            <person name="Hagestad O.C."/>
            <person name="Hou L."/>
            <person name="Andersen J.H."/>
            <person name="Hansen E.H."/>
            <person name="Altermark B."/>
            <person name="Li C."/>
            <person name="Kuhnert E."/>
            <person name="Cox R.J."/>
            <person name="Crous P.W."/>
            <person name="Spatafora J.W."/>
            <person name="Lail K."/>
            <person name="Amirebrahimi M."/>
            <person name="Lipzen A."/>
            <person name="Pangilinan J."/>
            <person name="Andreopoulos W."/>
            <person name="Hayes R.D."/>
            <person name="Ng V."/>
            <person name="Grigoriev I.V."/>
            <person name="Jackson S.A."/>
            <person name="Sutton T.D.S."/>
            <person name="Dobson A.D.W."/>
            <person name="Rama T."/>
        </authorList>
    </citation>
    <scope>NUCLEOTIDE SEQUENCE</scope>
    <source>
        <strain evidence="1">TRa018bII</strain>
    </source>
</reference>
<accession>A0A9P8C6Q4</accession>
<dbReference type="EMBL" id="MU251420">
    <property type="protein sequence ID" value="KAG9235904.1"/>
    <property type="molecule type" value="Genomic_DNA"/>
</dbReference>
<dbReference type="AlphaFoldDB" id="A0A9P8C6Q4"/>
<gene>
    <name evidence="1" type="ORF">BJ875DRAFT_457992</name>
</gene>
<keyword evidence="2" id="KW-1185">Reference proteome</keyword>
<evidence type="ECO:0000313" key="2">
    <source>
        <dbReference type="Proteomes" id="UP000824998"/>
    </source>
</evidence>
<evidence type="ECO:0000313" key="1">
    <source>
        <dbReference type="EMBL" id="KAG9235904.1"/>
    </source>
</evidence>